<keyword evidence="3" id="KW-1185">Reference proteome</keyword>
<dbReference type="AlphaFoldDB" id="A0AAV7J749"/>
<name>A0AAV7J749_COTGL</name>
<feature type="region of interest" description="Disordered" evidence="1">
    <location>
        <begin position="26"/>
        <end position="45"/>
    </location>
</feature>
<evidence type="ECO:0000313" key="3">
    <source>
        <dbReference type="Proteomes" id="UP000826195"/>
    </source>
</evidence>
<comment type="caution">
    <text evidence="2">The sequence shown here is derived from an EMBL/GenBank/DDBJ whole genome shotgun (WGS) entry which is preliminary data.</text>
</comment>
<gene>
    <name evidence="2" type="ORF">KQX54_021401</name>
</gene>
<organism evidence="2 3">
    <name type="scientific">Cotesia glomerata</name>
    <name type="common">Lepidopteran parasitic wasp</name>
    <name type="synonym">Apanteles glomeratus</name>
    <dbReference type="NCBI Taxonomy" id="32391"/>
    <lineage>
        <taxon>Eukaryota</taxon>
        <taxon>Metazoa</taxon>
        <taxon>Ecdysozoa</taxon>
        <taxon>Arthropoda</taxon>
        <taxon>Hexapoda</taxon>
        <taxon>Insecta</taxon>
        <taxon>Pterygota</taxon>
        <taxon>Neoptera</taxon>
        <taxon>Endopterygota</taxon>
        <taxon>Hymenoptera</taxon>
        <taxon>Apocrita</taxon>
        <taxon>Ichneumonoidea</taxon>
        <taxon>Braconidae</taxon>
        <taxon>Microgastrinae</taxon>
        <taxon>Cotesia</taxon>
    </lineage>
</organism>
<dbReference type="EMBL" id="JAHXZJ010000001">
    <property type="protein sequence ID" value="KAH0568711.1"/>
    <property type="molecule type" value="Genomic_DNA"/>
</dbReference>
<evidence type="ECO:0000256" key="1">
    <source>
        <dbReference type="SAM" id="MobiDB-lite"/>
    </source>
</evidence>
<reference evidence="2 3" key="1">
    <citation type="journal article" date="2021" name="J. Hered.">
        <title>A chromosome-level genome assembly of the parasitoid wasp, Cotesia glomerata (Hymenoptera: Braconidae).</title>
        <authorList>
            <person name="Pinto B.J."/>
            <person name="Weis J.J."/>
            <person name="Gamble T."/>
            <person name="Ode P.J."/>
            <person name="Paul R."/>
            <person name="Zaspel J.M."/>
        </authorList>
    </citation>
    <scope>NUCLEOTIDE SEQUENCE [LARGE SCALE GENOMIC DNA]</scope>
    <source>
        <strain evidence="2">CgM1</strain>
    </source>
</reference>
<protein>
    <submittedName>
        <fullName evidence="2">Uncharacterized protein</fullName>
    </submittedName>
</protein>
<sequence length="219" mass="25459">MRRDTNEWCRAGWWKGTHENALKLRESSAHNRLPRPETRDQRKQCDTTTKLSLACPQVHTYSTYINTHVLQDELSPLYTREPSQGNSPSKGVPSRVPISSGMVGSFRWILTVWKTFMYAYGNMQSMDGYYVFIINNASVSETEFEEKEKEERREQPHVFIDPYMYAKASLRRMRERIINLSLQVLNALPYSTRPPSCLLSKASSTSRRLLYLCTAHINK</sequence>
<accession>A0AAV7J749</accession>
<evidence type="ECO:0000313" key="2">
    <source>
        <dbReference type="EMBL" id="KAH0568711.1"/>
    </source>
</evidence>
<dbReference type="Proteomes" id="UP000826195">
    <property type="component" value="Unassembled WGS sequence"/>
</dbReference>
<proteinExistence type="predicted"/>